<evidence type="ECO:0000256" key="5">
    <source>
        <dbReference type="SAM" id="MobiDB-lite"/>
    </source>
</evidence>
<dbReference type="AlphaFoldDB" id="A0A445KCU8"/>
<keyword evidence="1" id="KW-0507">mRNA processing</keyword>
<reference evidence="7 8" key="1">
    <citation type="submission" date="2018-09" db="EMBL/GenBank/DDBJ databases">
        <title>A high-quality reference genome of wild soybean provides a powerful tool to mine soybean genomes.</title>
        <authorList>
            <person name="Xie M."/>
            <person name="Chung C.Y.L."/>
            <person name="Li M.-W."/>
            <person name="Wong F.-L."/>
            <person name="Chan T.-F."/>
            <person name="Lam H.-M."/>
        </authorList>
    </citation>
    <scope>NUCLEOTIDE SEQUENCE [LARGE SCALE GENOMIC DNA]</scope>
    <source>
        <strain evidence="8">cv. W05</strain>
        <tissue evidence="7">Hypocotyl of etiolated seedlings</tissue>
    </source>
</reference>
<feature type="region of interest" description="Disordered" evidence="5">
    <location>
        <begin position="459"/>
        <end position="495"/>
    </location>
</feature>
<comment type="caution">
    <text evidence="7">The sequence shown here is derived from an EMBL/GenBank/DDBJ whole genome shotgun (WGS) entry which is preliminary data.</text>
</comment>
<gene>
    <name evidence="7" type="ORF">D0Y65_015377</name>
</gene>
<proteinExistence type="predicted"/>
<dbReference type="Gene3D" id="3.30.70.330">
    <property type="match status" value="1"/>
</dbReference>
<feature type="compositionally biased region" description="Basic and acidic residues" evidence="5">
    <location>
        <begin position="142"/>
        <end position="161"/>
    </location>
</feature>
<dbReference type="InterPro" id="IPR000504">
    <property type="entry name" value="RRM_dom"/>
</dbReference>
<dbReference type="InterPro" id="IPR035979">
    <property type="entry name" value="RBD_domain_sf"/>
</dbReference>
<evidence type="ECO:0000256" key="3">
    <source>
        <dbReference type="ARBA" id="ARBA00023187"/>
    </source>
</evidence>
<dbReference type="SUPFAM" id="SSF54928">
    <property type="entry name" value="RNA-binding domain, RBD"/>
    <property type="match status" value="1"/>
</dbReference>
<evidence type="ECO:0000256" key="1">
    <source>
        <dbReference type="ARBA" id="ARBA00022664"/>
    </source>
</evidence>
<dbReference type="FunFam" id="3.30.70.330:FF:001829">
    <property type="match status" value="1"/>
</dbReference>
<keyword evidence="8" id="KW-1185">Reference proteome</keyword>
<dbReference type="PROSITE" id="PS50102">
    <property type="entry name" value="RRM"/>
    <property type="match status" value="1"/>
</dbReference>
<keyword evidence="4" id="KW-0694">RNA-binding</keyword>
<name>A0A445KCU8_GLYSO</name>
<keyword evidence="3" id="KW-0508">mRNA splicing</keyword>
<dbReference type="Pfam" id="PF00076">
    <property type="entry name" value="RRM_1"/>
    <property type="match status" value="1"/>
</dbReference>
<evidence type="ECO:0000256" key="4">
    <source>
        <dbReference type="PROSITE-ProRule" id="PRU00176"/>
    </source>
</evidence>
<feature type="compositionally biased region" description="Polar residues" evidence="5">
    <location>
        <begin position="276"/>
        <end position="285"/>
    </location>
</feature>
<keyword evidence="2" id="KW-0747">Spliceosome</keyword>
<dbReference type="InterPro" id="IPR012677">
    <property type="entry name" value="Nucleotide-bd_a/b_plait_sf"/>
</dbReference>
<feature type="compositionally biased region" description="Basic and acidic residues" evidence="5">
    <location>
        <begin position="520"/>
        <end position="540"/>
    </location>
</feature>
<evidence type="ECO:0000259" key="6">
    <source>
        <dbReference type="PROSITE" id="PS50102"/>
    </source>
</evidence>
<dbReference type="GO" id="GO:0008380">
    <property type="term" value="P:RNA splicing"/>
    <property type="evidence" value="ECO:0007669"/>
    <property type="project" value="UniProtKB-KW"/>
</dbReference>
<dbReference type="GO" id="GO:0003723">
    <property type="term" value="F:RNA binding"/>
    <property type="evidence" value="ECO:0007669"/>
    <property type="project" value="UniProtKB-UniRule"/>
</dbReference>
<dbReference type="PANTHER" id="PTHR23147">
    <property type="entry name" value="SERINE/ARGININE RICH SPLICING FACTOR"/>
    <property type="match status" value="1"/>
</dbReference>
<organism evidence="7 8">
    <name type="scientific">Glycine soja</name>
    <name type="common">Wild soybean</name>
    <dbReference type="NCBI Taxonomy" id="3848"/>
    <lineage>
        <taxon>Eukaryota</taxon>
        <taxon>Viridiplantae</taxon>
        <taxon>Streptophyta</taxon>
        <taxon>Embryophyta</taxon>
        <taxon>Tracheophyta</taxon>
        <taxon>Spermatophyta</taxon>
        <taxon>Magnoliopsida</taxon>
        <taxon>eudicotyledons</taxon>
        <taxon>Gunneridae</taxon>
        <taxon>Pentapetalae</taxon>
        <taxon>rosids</taxon>
        <taxon>fabids</taxon>
        <taxon>Fabales</taxon>
        <taxon>Fabaceae</taxon>
        <taxon>Papilionoideae</taxon>
        <taxon>50 kb inversion clade</taxon>
        <taxon>NPAAA clade</taxon>
        <taxon>indigoferoid/millettioid clade</taxon>
        <taxon>Phaseoleae</taxon>
        <taxon>Glycine</taxon>
        <taxon>Glycine subgen. Soja</taxon>
    </lineage>
</organism>
<dbReference type="Proteomes" id="UP000289340">
    <property type="component" value="Chromosome 6"/>
</dbReference>
<feature type="domain" description="RRM" evidence="6">
    <location>
        <begin position="57"/>
        <end position="134"/>
    </location>
</feature>
<evidence type="ECO:0000313" key="8">
    <source>
        <dbReference type="Proteomes" id="UP000289340"/>
    </source>
</evidence>
<feature type="region of interest" description="Disordered" evidence="5">
    <location>
        <begin position="513"/>
        <end position="546"/>
    </location>
</feature>
<dbReference type="InterPro" id="IPR050907">
    <property type="entry name" value="SRSF"/>
</dbReference>
<dbReference type="CDD" id="cd00590">
    <property type="entry name" value="RRM_SF"/>
    <property type="match status" value="1"/>
</dbReference>
<dbReference type="GO" id="GO:0005681">
    <property type="term" value="C:spliceosomal complex"/>
    <property type="evidence" value="ECO:0007669"/>
    <property type="project" value="UniProtKB-KW"/>
</dbReference>
<feature type="region of interest" description="Disordered" evidence="5">
    <location>
        <begin position="142"/>
        <end position="169"/>
    </location>
</feature>
<evidence type="ECO:0000256" key="2">
    <source>
        <dbReference type="ARBA" id="ARBA00022728"/>
    </source>
</evidence>
<dbReference type="SMART" id="SM00360">
    <property type="entry name" value="RRM"/>
    <property type="match status" value="1"/>
</dbReference>
<dbReference type="GO" id="GO:0006397">
    <property type="term" value="P:mRNA processing"/>
    <property type="evidence" value="ECO:0007669"/>
    <property type="project" value="UniProtKB-KW"/>
</dbReference>
<feature type="region of interest" description="Disordered" evidence="5">
    <location>
        <begin position="185"/>
        <end position="206"/>
    </location>
</feature>
<feature type="compositionally biased region" description="Basic and acidic residues" evidence="5">
    <location>
        <begin position="462"/>
        <end position="476"/>
    </location>
</feature>
<protein>
    <recommendedName>
        <fullName evidence="6">RRM domain-containing protein</fullName>
    </recommendedName>
</protein>
<dbReference type="EMBL" id="QZWG01000006">
    <property type="protein sequence ID" value="RZC08644.1"/>
    <property type="molecule type" value="Genomic_DNA"/>
</dbReference>
<feature type="region of interest" description="Disordered" evidence="5">
    <location>
        <begin position="243"/>
        <end position="285"/>
    </location>
</feature>
<sequence>MSRERNSGWERVRNRRKAIERDRVSLREDPRRTYVRNRNGQQQCYNRANWRDHTDISSFYFTQFPEDIIEKDLWYHFKRWGDMREIFISKQRNNNSRRYGFARFKGVNDAHSLERQLDKIVIGGSKLYINIPKFGREMARKVAPEDKPMGTDEKHENEATQRRQPHPRMNPVSYAAMVARNKWNSGQRKTPHNEPQSRRLALNGRNRGKSFRASLAGEMESEVAYRIQADLGPVLGYSATSLGYDTNPEDRGCHWGYGRGGQRRQGSSEGGQGKGTHQNTVEASNPTHGVLWGHWRKSSQTKVILELQYRRGYDLQDIEVLENHDKPRRTTSNLNAGNEAQGIATLPSGGASLDGDSYTYTDDETCKDGGEQYVGNTKSTKGEKLCHENGNYEGGRSCDVSGNIFRLGKSHVTHRWLRGVLKKVYSRNRRYQKQMKLGFANNEYPGTATKLNIWSSQQQHNVDNDKDGKGHSDTSVHMEGTSAQNGVKDANSGKNQLQEATTLSNMVKELGATCGSEQGKIIDKIRAMEERDRKEAERLGNRSNTP</sequence>
<evidence type="ECO:0000313" key="7">
    <source>
        <dbReference type="EMBL" id="RZC08644.1"/>
    </source>
</evidence>
<accession>A0A445KCU8</accession>